<evidence type="ECO:0000313" key="3">
    <source>
        <dbReference type="Proteomes" id="UP000324781"/>
    </source>
</evidence>
<sequence>MFENVCTELRKYLETKPVFPVLLGFGHIILYVTVGFFFINAFTYLGNLVVSLLFYAFMVSVVLCVANKNFQALMIGFGVRVIICLINLFQGFFFEYGFLMDWSALFGILVYGFFAYEAYKKTLKKA</sequence>
<dbReference type="Proteomes" id="UP000324781">
    <property type="component" value="Unassembled WGS sequence"/>
</dbReference>
<dbReference type="AlphaFoldDB" id="A0A1M6JJF2"/>
<gene>
    <name evidence="2" type="ORF">SAMN05444373_10581</name>
</gene>
<keyword evidence="1" id="KW-0812">Transmembrane</keyword>
<dbReference type="EMBL" id="FQZP01000058">
    <property type="protein sequence ID" value="SHJ46790.1"/>
    <property type="molecule type" value="Genomic_DNA"/>
</dbReference>
<organism evidence="2 3">
    <name type="scientific">Thermoclostridium caenicola</name>
    <dbReference type="NCBI Taxonomy" id="659425"/>
    <lineage>
        <taxon>Bacteria</taxon>
        <taxon>Bacillati</taxon>
        <taxon>Bacillota</taxon>
        <taxon>Clostridia</taxon>
        <taxon>Eubacteriales</taxon>
        <taxon>Oscillospiraceae</taxon>
        <taxon>Thermoclostridium</taxon>
    </lineage>
</organism>
<feature type="transmembrane region" description="Helical" evidence="1">
    <location>
        <begin position="73"/>
        <end position="93"/>
    </location>
</feature>
<evidence type="ECO:0000256" key="1">
    <source>
        <dbReference type="SAM" id="Phobius"/>
    </source>
</evidence>
<feature type="transmembrane region" description="Helical" evidence="1">
    <location>
        <begin position="99"/>
        <end position="119"/>
    </location>
</feature>
<feature type="transmembrane region" description="Helical" evidence="1">
    <location>
        <begin position="18"/>
        <end position="39"/>
    </location>
</feature>
<reference evidence="2 3" key="1">
    <citation type="submission" date="2016-11" db="EMBL/GenBank/DDBJ databases">
        <authorList>
            <person name="Varghese N."/>
            <person name="Submissions S."/>
        </authorList>
    </citation>
    <scope>NUCLEOTIDE SEQUENCE [LARGE SCALE GENOMIC DNA]</scope>
    <source>
        <strain evidence="2 3">DSM 19027</strain>
    </source>
</reference>
<dbReference type="RefSeq" id="WP_149679500.1">
    <property type="nucleotide sequence ID" value="NZ_FQZP01000058.1"/>
</dbReference>
<proteinExistence type="predicted"/>
<accession>A0A1M6JJF2</accession>
<evidence type="ECO:0000313" key="2">
    <source>
        <dbReference type="EMBL" id="SHJ46790.1"/>
    </source>
</evidence>
<feature type="transmembrane region" description="Helical" evidence="1">
    <location>
        <begin position="45"/>
        <end position="66"/>
    </location>
</feature>
<keyword evidence="1" id="KW-0472">Membrane</keyword>
<protein>
    <submittedName>
        <fullName evidence="2">Uncharacterized protein</fullName>
    </submittedName>
</protein>
<keyword evidence="1" id="KW-1133">Transmembrane helix</keyword>
<keyword evidence="3" id="KW-1185">Reference proteome</keyword>
<name>A0A1M6JJF2_9FIRM</name>